<dbReference type="Proteomes" id="UP000789759">
    <property type="component" value="Unassembled WGS sequence"/>
</dbReference>
<organism evidence="1 2">
    <name type="scientific">Cetraspora pellucida</name>
    <dbReference type="NCBI Taxonomy" id="1433469"/>
    <lineage>
        <taxon>Eukaryota</taxon>
        <taxon>Fungi</taxon>
        <taxon>Fungi incertae sedis</taxon>
        <taxon>Mucoromycota</taxon>
        <taxon>Glomeromycotina</taxon>
        <taxon>Glomeromycetes</taxon>
        <taxon>Diversisporales</taxon>
        <taxon>Gigasporaceae</taxon>
        <taxon>Cetraspora</taxon>
    </lineage>
</organism>
<reference evidence="1" key="1">
    <citation type="submission" date="2021-06" db="EMBL/GenBank/DDBJ databases">
        <authorList>
            <person name="Kallberg Y."/>
            <person name="Tangrot J."/>
            <person name="Rosling A."/>
        </authorList>
    </citation>
    <scope>NUCLEOTIDE SEQUENCE</scope>
    <source>
        <strain evidence="1">FL966</strain>
    </source>
</reference>
<dbReference type="EMBL" id="CAJVQA010014086">
    <property type="protein sequence ID" value="CAG8728849.1"/>
    <property type="molecule type" value="Genomic_DNA"/>
</dbReference>
<evidence type="ECO:0000313" key="1">
    <source>
        <dbReference type="EMBL" id="CAG8728849.1"/>
    </source>
</evidence>
<dbReference type="InterPro" id="IPR044925">
    <property type="entry name" value="His-Me_finger_sf"/>
</dbReference>
<sequence length="240" mass="27272">TLITNVVKIRTEYKQRLSLKSIIQNLMKSEETKDDLDLDIVEIDLPPLKPNNGRKFLKLFTTFSKLKGLMINCSLKLVRNDVASVVKYNEFKPDVGGWNARPTRQQRIAPIINSSPPPLLWIEVSFNKTNDRDYSLNVTADSDVELLNGVITQGPLYAGYYRIGHIHKYRVHRLMALAFCSKEEGKEFVNHIVGDSTNKKHLISNGVQCTTCGTSQASGWLDAVKQIIDVFFENFHQYNA</sequence>
<dbReference type="Gene3D" id="3.90.75.20">
    <property type="match status" value="1"/>
</dbReference>
<comment type="caution">
    <text evidence="1">The sequence shown here is derived from an EMBL/GenBank/DDBJ whole genome shotgun (WGS) entry which is preliminary data.</text>
</comment>
<proteinExistence type="predicted"/>
<accession>A0A9N9IC69</accession>
<evidence type="ECO:0000313" key="2">
    <source>
        <dbReference type="Proteomes" id="UP000789759"/>
    </source>
</evidence>
<dbReference type="AlphaFoldDB" id="A0A9N9IC69"/>
<dbReference type="SUPFAM" id="SSF54060">
    <property type="entry name" value="His-Me finger endonucleases"/>
    <property type="match status" value="1"/>
</dbReference>
<gene>
    <name evidence="1" type="ORF">CPELLU_LOCUS13353</name>
</gene>
<dbReference type="OrthoDB" id="447635at2759"/>
<keyword evidence="2" id="KW-1185">Reference proteome</keyword>
<protein>
    <submittedName>
        <fullName evidence="1">9340_t:CDS:1</fullName>
    </submittedName>
</protein>
<feature type="non-terminal residue" evidence="1">
    <location>
        <position position="240"/>
    </location>
</feature>
<name>A0A9N9IC69_9GLOM</name>